<dbReference type="PaxDb" id="44689-DDB0188189"/>
<evidence type="ECO:0000313" key="2">
    <source>
        <dbReference type="EMBL" id="EAL62996.1"/>
    </source>
</evidence>
<keyword evidence="3" id="KW-1185">Reference proteome</keyword>
<proteinExistence type="predicted"/>
<evidence type="ECO:0000313" key="3">
    <source>
        <dbReference type="Proteomes" id="UP000002195"/>
    </source>
</evidence>
<feature type="compositionally biased region" description="Low complexity" evidence="1">
    <location>
        <begin position="47"/>
        <end position="61"/>
    </location>
</feature>
<dbReference type="InParanoid" id="Q54I74"/>
<sequence length="61" mass="6794">MNSQLGLGIEEDTINKLHRSERSRNSSRGNITNNLLSGSMEFPNSDNNNNNNNNINQSSQC</sequence>
<dbReference type="KEGG" id="ddi:DDB_G0288945"/>
<accession>Q54I74</accession>
<organism evidence="2 3">
    <name type="scientific">Dictyostelium discoideum</name>
    <name type="common">Social amoeba</name>
    <dbReference type="NCBI Taxonomy" id="44689"/>
    <lineage>
        <taxon>Eukaryota</taxon>
        <taxon>Amoebozoa</taxon>
        <taxon>Evosea</taxon>
        <taxon>Eumycetozoa</taxon>
        <taxon>Dictyostelia</taxon>
        <taxon>Dictyosteliales</taxon>
        <taxon>Dictyosteliaceae</taxon>
        <taxon>Dictyostelium</taxon>
    </lineage>
</organism>
<dbReference type="dictyBase" id="DDB_G0288945"/>
<dbReference type="GeneID" id="8626888"/>
<feature type="compositionally biased region" description="Polar residues" evidence="1">
    <location>
        <begin position="29"/>
        <end position="46"/>
    </location>
</feature>
<dbReference type="EMBL" id="AAFI02000126">
    <property type="protein sequence ID" value="EAL62996.1"/>
    <property type="molecule type" value="Genomic_DNA"/>
</dbReference>
<gene>
    <name evidence="2" type="ORF">DDB_G0288945</name>
</gene>
<comment type="caution">
    <text evidence="2">The sequence shown here is derived from an EMBL/GenBank/DDBJ whole genome shotgun (WGS) entry which is preliminary data.</text>
</comment>
<protein>
    <submittedName>
        <fullName evidence="2">Uncharacterized protein</fullName>
    </submittedName>
</protein>
<evidence type="ECO:0000256" key="1">
    <source>
        <dbReference type="SAM" id="MobiDB-lite"/>
    </source>
</evidence>
<dbReference type="Proteomes" id="UP000002195">
    <property type="component" value="Unassembled WGS sequence"/>
</dbReference>
<feature type="region of interest" description="Disordered" evidence="1">
    <location>
        <begin position="1"/>
        <end position="61"/>
    </location>
</feature>
<dbReference type="HOGENOM" id="CLU_2927427_0_0_1"/>
<name>Q54I74_DICDI</name>
<feature type="compositionally biased region" description="Basic and acidic residues" evidence="1">
    <location>
        <begin position="13"/>
        <end position="24"/>
    </location>
</feature>
<dbReference type="AlphaFoldDB" id="Q54I74"/>
<reference evidence="2 3" key="1">
    <citation type="journal article" date="2005" name="Nature">
        <title>The genome of the social amoeba Dictyostelium discoideum.</title>
        <authorList>
            <consortium name="The Dictyostelium discoideum Sequencing Consortium"/>
            <person name="Eichinger L."/>
            <person name="Pachebat J.A."/>
            <person name="Glockner G."/>
            <person name="Rajandream M.A."/>
            <person name="Sucgang R."/>
            <person name="Berriman M."/>
            <person name="Song J."/>
            <person name="Olsen R."/>
            <person name="Szafranski K."/>
            <person name="Xu Q."/>
            <person name="Tunggal B."/>
            <person name="Kummerfeld S."/>
            <person name="Madera M."/>
            <person name="Konfortov B.A."/>
            <person name="Rivero F."/>
            <person name="Bankier A.T."/>
            <person name="Lehmann R."/>
            <person name="Hamlin N."/>
            <person name="Davies R."/>
            <person name="Gaudet P."/>
            <person name="Fey P."/>
            <person name="Pilcher K."/>
            <person name="Chen G."/>
            <person name="Saunders D."/>
            <person name="Sodergren E."/>
            <person name="Davis P."/>
            <person name="Kerhornou A."/>
            <person name="Nie X."/>
            <person name="Hall N."/>
            <person name="Anjard C."/>
            <person name="Hemphill L."/>
            <person name="Bason N."/>
            <person name="Farbrother P."/>
            <person name="Desany B."/>
            <person name="Just E."/>
            <person name="Morio T."/>
            <person name="Rost R."/>
            <person name="Churcher C."/>
            <person name="Cooper J."/>
            <person name="Haydock S."/>
            <person name="van Driessche N."/>
            <person name="Cronin A."/>
            <person name="Goodhead I."/>
            <person name="Muzny D."/>
            <person name="Mourier T."/>
            <person name="Pain A."/>
            <person name="Lu M."/>
            <person name="Harper D."/>
            <person name="Lindsay R."/>
            <person name="Hauser H."/>
            <person name="James K."/>
            <person name="Quiles M."/>
            <person name="Madan Babu M."/>
            <person name="Saito T."/>
            <person name="Buchrieser C."/>
            <person name="Wardroper A."/>
            <person name="Felder M."/>
            <person name="Thangavelu M."/>
            <person name="Johnson D."/>
            <person name="Knights A."/>
            <person name="Loulseged H."/>
            <person name="Mungall K."/>
            <person name="Oliver K."/>
            <person name="Price C."/>
            <person name="Quail M.A."/>
            <person name="Urushihara H."/>
            <person name="Hernandez J."/>
            <person name="Rabbinowitsch E."/>
            <person name="Steffen D."/>
            <person name="Sanders M."/>
            <person name="Ma J."/>
            <person name="Kohara Y."/>
            <person name="Sharp S."/>
            <person name="Simmonds M."/>
            <person name="Spiegler S."/>
            <person name="Tivey A."/>
            <person name="Sugano S."/>
            <person name="White B."/>
            <person name="Walker D."/>
            <person name="Woodward J."/>
            <person name="Winckler T."/>
            <person name="Tanaka Y."/>
            <person name="Shaulsky G."/>
            <person name="Schleicher M."/>
            <person name="Weinstock G."/>
            <person name="Rosenthal A."/>
            <person name="Cox E.C."/>
            <person name="Chisholm R.L."/>
            <person name="Gibbs R."/>
            <person name="Loomis W.F."/>
            <person name="Platzer M."/>
            <person name="Kay R.R."/>
            <person name="Williams J."/>
            <person name="Dear P.H."/>
            <person name="Noegel A.A."/>
            <person name="Barrell B."/>
            <person name="Kuspa A."/>
        </authorList>
    </citation>
    <scope>NUCLEOTIDE SEQUENCE [LARGE SCALE GENOMIC DNA]</scope>
    <source>
        <strain evidence="2 3">AX4</strain>
    </source>
</reference>
<dbReference type="RefSeq" id="XP_636505.1">
    <property type="nucleotide sequence ID" value="XM_631413.1"/>
</dbReference>